<gene>
    <name evidence="2" type="ORF">PHMEG_00018311</name>
</gene>
<evidence type="ECO:0000313" key="3">
    <source>
        <dbReference type="Proteomes" id="UP000198211"/>
    </source>
</evidence>
<protein>
    <recommendedName>
        <fullName evidence="4">Reverse transcriptase</fullName>
    </recommendedName>
</protein>
<proteinExistence type="predicted"/>
<evidence type="ECO:0000256" key="1">
    <source>
        <dbReference type="SAM" id="SignalP"/>
    </source>
</evidence>
<comment type="caution">
    <text evidence="2">The sequence shown here is derived from an EMBL/GenBank/DDBJ whole genome shotgun (WGS) entry which is preliminary data.</text>
</comment>
<evidence type="ECO:0000313" key="2">
    <source>
        <dbReference type="EMBL" id="OWZ09054.1"/>
    </source>
</evidence>
<accession>A0A225VV65</accession>
<dbReference type="OrthoDB" id="126184at2759"/>
<dbReference type="EMBL" id="NBNE01002931">
    <property type="protein sequence ID" value="OWZ09054.1"/>
    <property type="molecule type" value="Genomic_DNA"/>
</dbReference>
<dbReference type="Proteomes" id="UP000198211">
    <property type="component" value="Unassembled WGS sequence"/>
</dbReference>
<dbReference type="AlphaFoldDB" id="A0A225VV65"/>
<organism evidence="2 3">
    <name type="scientific">Phytophthora megakarya</name>
    <dbReference type="NCBI Taxonomy" id="4795"/>
    <lineage>
        <taxon>Eukaryota</taxon>
        <taxon>Sar</taxon>
        <taxon>Stramenopiles</taxon>
        <taxon>Oomycota</taxon>
        <taxon>Peronosporomycetes</taxon>
        <taxon>Peronosporales</taxon>
        <taxon>Peronosporaceae</taxon>
        <taxon>Phytophthora</taxon>
    </lineage>
</organism>
<reference evidence="3" key="1">
    <citation type="submission" date="2017-03" db="EMBL/GenBank/DDBJ databases">
        <title>Phytopthora megakarya and P. palmivora, two closely related causual agents of cacao black pod achieved similar genome size and gene model numbers by different mechanisms.</title>
        <authorList>
            <person name="Ali S."/>
            <person name="Shao J."/>
            <person name="Larry D.J."/>
            <person name="Kronmiller B."/>
            <person name="Shen D."/>
            <person name="Strem M.D."/>
            <person name="Melnick R.L."/>
            <person name="Guiltinan M.J."/>
            <person name="Tyler B.M."/>
            <person name="Meinhardt L.W."/>
            <person name="Bailey B.A."/>
        </authorList>
    </citation>
    <scope>NUCLEOTIDE SEQUENCE [LARGE SCALE GENOMIC DNA]</scope>
    <source>
        <strain evidence="3">zdho120</strain>
    </source>
</reference>
<evidence type="ECO:0008006" key="4">
    <source>
        <dbReference type="Google" id="ProtNLM"/>
    </source>
</evidence>
<feature type="signal peptide" evidence="1">
    <location>
        <begin position="1"/>
        <end position="22"/>
    </location>
</feature>
<feature type="chain" id="PRO_5012352791" description="Reverse transcriptase" evidence="1">
    <location>
        <begin position="23"/>
        <end position="304"/>
    </location>
</feature>
<keyword evidence="1" id="KW-0732">Signal</keyword>
<sequence>MNCHSAEKEVLALLMLLKVCFTSWRESHFMCTTVLYIWMGPQIKSTITNFVDLDDSLALVAPPIKGSPTTWFDPSLLYTQLPRDYGGFVVSFDYSALTETNGGYEWERVIAGSAYLEQTMLNMAEYRDMNNGVIAALDHSRLATQQSLKVIAWRKDLLMTLLIHHGEPVSKLKSVRYLHVIRKYNAAVEELNRIQEIFYESSPDDTMVENARSGNFVQILDGVTQRIHVRDGDILLQNTKKKRLPLRQLMHPPRTEQLESQRPVAAALNITQPLTIEMTYYQSSRRIADVVESKSCLEGRKSLQ</sequence>
<keyword evidence="3" id="KW-1185">Reference proteome</keyword>
<name>A0A225VV65_9STRA</name>